<sequence length="170" mass="18780">MGDEHLDTIPETESDEFIKSSVEDLVPIQGMPAGYSAVDVCDDDVFLHYGGYRLCRCSPSDDEFVSLEVVEIVTGEVGRIDDEILLTIKAIITTYSRLVEGSRFCHVLYSSFTSSASFGEKSEKDMHTIKKKTQQKNANPDTDGKAVKDKAKIKGSKDRKSQSLKSTSTN</sequence>
<evidence type="ECO:0000313" key="2">
    <source>
        <dbReference type="EMBL" id="GJU06752.1"/>
    </source>
</evidence>
<reference evidence="2" key="1">
    <citation type="journal article" date="2022" name="Int. J. Mol. Sci.">
        <title>Draft Genome of Tanacetum Coccineum: Genomic Comparison of Closely Related Tanacetum-Family Plants.</title>
        <authorList>
            <person name="Yamashiro T."/>
            <person name="Shiraishi A."/>
            <person name="Nakayama K."/>
            <person name="Satake H."/>
        </authorList>
    </citation>
    <scope>NUCLEOTIDE SEQUENCE</scope>
</reference>
<feature type="region of interest" description="Disordered" evidence="1">
    <location>
        <begin position="123"/>
        <end position="170"/>
    </location>
</feature>
<accession>A0ABQ5J5G6</accession>
<evidence type="ECO:0000256" key="1">
    <source>
        <dbReference type="SAM" id="MobiDB-lite"/>
    </source>
</evidence>
<proteinExistence type="predicted"/>
<reference evidence="2" key="2">
    <citation type="submission" date="2022-01" db="EMBL/GenBank/DDBJ databases">
        <authorList>
            <person name="Yamashiro T."/>
            <person name="Shiraishi A."/>
            <person name="Satake H."/>
            <person name="Nakayama K."/>
        </authorList>
    </citation>
    <scope>NUCLEOTIDE SEQUENCE</scope>
</reference>
<evidence type="ECO:0000313" key="3">
    <source>
        <dbReference type="Proteomes" id="UP001151760"/>
    </source>
</evidence>
<feature type="compositionally biased region" description="Basic and acidic residues" evidence="1">
    <location>
        <begin position="142"/>
        <end position="161"/>
    </location>
</feature>
<protein>
    <submittedName>
        <fullName evidence="2">Uncharacterized protein</fullName>
    </submittedName>
</protein>
<comment type="caution">
    <text evidence="2">The sequence shown here is derived from an EMBL/GenBank/DDBJ whole genome shotgun (WGS) entry which is preliminary data.</text>
</comment>
<gene>
    <name evidence="2" type="ORF">Tco_1123182</name>
</gene>
<name>A0ABQ5J5G6_9ASTR</name>
<organism evidence="2 3">
    <name type="scientific">Tanacetum coccineum</name>
    <dbReference type="NCBI Taxonomy" id="301880"/>
    <lineage>
        <taxon>Eukaryota</taxon>
        <taxon>Viridiplantae</taxon>
        <taxon>Streptophyta</taxon>
        <taxon>Embryophyta</taxon>
        <taxon>Tracheophyta</taxon>
        <taxon>Spermatophyta</taxon>
        <taxon>Magnoliopsida</taxon>
        <taxon>eudicotyledons</taxon>
        <taxon>Gunneridae</taxon>
        <taxon>Pentapetalae</taxon>
        <taxon>asterids</taxon>
        <taxon>campanulids</taxon>
        <taxon>Asterales</taxon>
        <taxon>Asteraceae</taxon>
        <taxon>Asteroideae</taxon>
        <taxon>Anthemideae</taxon>
        <taxon>Anthemidinae</taxon>
        <taxon>Tanacetum</taxon>
    </lineage>
</organism>
<dbReference type="Proteomes" id="UP001151760">
    <property type="component" value="Unassembled WGS sequence"/>
</dbReference>
<keyword evidence="3" id="KW-1185">Reference proteome</keyword>
<dbReference type="EMBL" id="BQNB010021471">
    <property type="protein sequence ID" value="GJU06752.1"/>
    <property type="molecule type" value="Genomic_DNA"/>
</dbReference>